<organism evidence="1">
    <name type="scientific">Anguilla anguilla</name>
    <name type="common">European freshwater eel</name>
    <name type="synonym">Muraena anguilla</name>
    <dbReference type="NCBI Taxonomy" id="7936"/>
    <lineage>
        <taxon>Eukaryota</taxon>
        <taxon>Metazoa</taxon>
        <taxon>Chordata</taxon>
        <taxon>Craniata</taxon>
        <taxon>Vertebrata</taxon>
        <taxon>Euteleostomi</taxon>
        <taxon>Actinopterygii</taxon>
        <taxon>Neopterygii</taxon>
        <taxon>Teleostei</taxon>
        <taxon>Anguilliformes</taxon>
        <taxon>Anguillidae</taxon>
        <taxon>Anguilla</taxon>
    </lineage>
</organism>
<dbReference type="AlphaFoldDB" id="A0A0E9QKK6"/>
<accession>A0A0E9QKK6</accession>
<proteinExistence type="predicted"/>
<reference evidence="1" key="1">
    <citation type="submission" date="2014-11" db="EMBL/GenBank/DDBJ databases">
        <authorList>
            <person name="Amaro Gonzalez C."/>
        </authorList>
    </citation>
    <scope>NUCLEOTIDE SEQUENCE</scope>
</reference>
<sequence length="24" mass="2661">MRGGPVHWLLAKHGELKSNISRSS</sequence>
<protein>
    <submittedName>
        <fullName evidence="1">Uncharacterized protein</fullName>
    </submittedName>
</protein>
<reference evidence="1" key="2">
    <citation type="journal article" date="2015" name="Fish Shellfish Immunol.">
        <title>Early steps in the European eel (Anguilla anguilla)-Vibrio vulnificus interaction in the gills: Role of the RtxA13 toxin.</title>
        <authorList>
            <person name="Callol A."/>
            <person name="Pajuelo D."/>
            <person name="Ebbesson L."/>
            <person name="Teles M."/>
            <person name="MacKenzie S."/>
            <person name="Amaro C."/>
        </authorList>
    </citation>
    <scope>NUCLEOTIDE SEQUENCE</scope>
</reference>
<dbReference type="EMBL" id="GBXM01091530">
    <property type="protein sequence ID" value="JAH17047.1"/>
    <property type="molecule type" value="Transcribed_RNA"/>
</dbReference>
<name>A0A0E9QKK6_ANGAN</name>
<evidence type="ECO:0000313" key="1">
    <source>
        <dbReference type="EMBL" id="JAH17047.1"/>
    </source>
</evidence>